<name>A0A495JA14_9ACTN</name>
<evidence type="ECO:0000256" key="1">
    <source>
        <dbReference type="ARBA" id="ARBA00022679"/>
    </source>
</evidence>
<keyword evidence="4 6" id="KW-0520">NAD</keyword>
<dbReference type="SUPFAM" id="SSF111331">
    <property type="entry name" value="NAD kinase/diacylglycerol kinase-like"/>
    <property type="match status" value="1"/>
</dbReference>
<dbReference type="GO" id="GO:0003951">
    <property type="term" value="F:NAD+ kinase activity"/>
    <property type="evidence" value="ECO:0007669"/>
    <property type="project" value="UniProtKB-UniRule"/>
</dbReference>
<evidence type="ECO:0000256" key="7">
    <source>
        <dbReference type="SAM" id="MobiDB-lite"/>
    </source>
</evidence>
<dbReference type="GO" id="GO:0005737">
    <property type="term" value="C:cytoplasm"/>
    <property type="evidence" value="ECO:0007669"/>
    <property type="project" value="UniProtKB-SubCell"/>
</dbReference>
<comment type="cofactor">
    <cofactor evidence="6">
        <name>a divalent metal cation</name>
        <dbReference type="ChEBI" id="CHEBI:60240"/>
    </cofactor>
</comment>
<feature type="binding site" evidence="6">
    <location>
        <position position="179"/>
    </location>
    <ligand>
        <name>NAD(+)</name>
        <dbReference type="ChEBI" id="CHEBI:57540"/>
    </ligand>
</feature>
<dbReference type="HAMAP" id="MF_00361">
    <property type="entry name" value="NAD_kinase"/>
    <property type="match status" value="1"/>
</dbReference>
<dbReference type="InterPro" id="IPR002504">
    <property type="entry name" value="NADK"/>
</dbReference>
<evidence type="ECO:0000313" key="9">
    <source>
        <dbReference type="Proteomes" id="UP000277671"/>
    </source>
</evidence>
<feature type="binding site" evidence="6">
    <location>
        <position position="181"/>
    </location>
    <ligand>
        <name>NAD(+)</name>
        <dbReference type="ChEBI" id="CHEBI:57540"/>
    </ligand>
</feature>
<dbReference type="GO" id="GO:0006741">
    <property type="term" value="P:NADP+ biosynthetic process"/>
    <property type="evidence" value="ECO:0007669"/>
    <property type="project" value="UniProtKB-UniRule"/>
</dbReference>
<dbReference type="Proteomes" id="UP000277671">
    <property type="component" value="Unassembled WGS sequence"/>
</dbReference>
<dbReference type="EMBL" id="RBKT01000001">
    <property type="protein sequence ID" value="RKR85870.1"/>
    <property type="molecule type" value="Genomic_DNA"/>
</dbReference>
<dbReference type="Pfam" id="PF01513">
    <property type="entry name" value="NAD_kinase"/>
    <property type="match status" value="1"/>
</dbReference>
<keyword evidence="6" id="KW-0547">Nucleotide-binding</keyword>
<sequence>MSVEKAGGGAEPTALGLVIHPSADVGESVRTIIDWATAHSVPVLGRDQDVERLPPEVDTVPDDQFRAQIKGLVSLGGDGTMLGAMRLVVDRPVPVLGVNHGNLGFLVEVTPATLVDALARLVSGDYTIETHGCLVAESSGARPLRTDVGFNDFILARHGRTGTVSIDLTLNDQQYGYYRGDAVVVATPNGSTAYNYAAGGPIVSPSAAAIVITPVAPMAGINRSIVLGAGDRVSLHVASDSVPVAVNVDGTASTELAPGDVLSIRLDENASQVVRLAAGTHSNRSRIKLSLLDLPLRRDQLLELIPESLRPNGSIQPMQDQAEAGDAPR</sequence>
<dbReference type="GO" id="GO:0005524">
    <property type="term" value="F:ATP binding"/>
    <property type="evidence" value="ECO:0007669"/>
    <property type="project" value="UniProtKB-KW"/>
</dbReference>
<dbReference type="RefSeq" id="WP_121153534.1">
    <property type="nucleotide sequence ID" value="NZ_RBKT01000001.1"/>
</dbReference>
<feature type="binding site" evidence="6">
    <location>
        <begin position="151"/>
        <end position="152"/>
    </location>
    <ligand>
        <name>NAD(+)</name>
        <dbReference type="ChEBI" id="CHEBI:57540"/>
    </ligand>
</feature>
<comment type="catalytic activity">
    <reaction evidence="5 6">
        <text>NAD(+) + ATP = ADP + NADP(+) + H(+)</text>
        <dbReference type="Rhea" id="RHEA:18629"/>
        <dbReference type="ChEBI" id="CHEBI:15378"/>
        <dbReference type="ChEBI" id="CHEBI:30616"/>
        <dbReference type="ChEBI" id="CHEBI:57540"/>
        <dbReference type="ChEBI" id="CHEBI:58349"/>
        <dbReference type="ChEBI" id="CHEBI:456216"/>
        <dbReference type="EC" id="2.7.1.23"/>
    </reaction>
</comment>
<dbReference type="InterPro" id="IPR017438">
    <property type="entry name" value="ATP-NAD_kinase_N"/>
</dbReference>
<protein>
    <recommendedName>
        <fullName evidence="6">NAD kinase</fullName>
        <ecNumber evidence="6">2.7.1.23</ecNumber>
    </recommendedName>
    <alternativeName>
        <fullName evidence="6">ATP-dependent NAD kinase</fullName>
    </alternativeName>
</protein>
<evidence type="ECO:0000256" key="2">
    <source>
        <dbReference type="ARBA" id="ARBA00022777"/>
    </source>
</evidence>
<comment type="function">
    <text evidence="6">Involved in the regulation of the intracellular balance of NAD and NADP, and is a key enzyme in the biosynthesis of NADP. Catalyzes specifically the phosphorylation on 2'-hydroxyl of the adenosine moiety of NAD to yield NADP.</text>
</comment>
<keyword evidence="9" id="KW-1185">Reference proteome</keyword>
<dbReference type="InterPro" id="IPR016064">
    <property type="entry name" value="NAD/diacylglycerol_kinase_sf"/>
</dbReference>
<dbReference type="Gene3D" id="3.40.50.10330">
    <property type="entry name" value="Probable inorganic polyphosphate/atp-NAD kinase, domain 1"/>
    <property type="match status" value="1"/>
</dbReference>
<dbReference type="AlphaFoldDB" id="A0A495JA14"/>
<evidence type="ECO:0000256" key="5">
    <source>
        <dbReference type="ARBA" id="ARBA00047925"/>
    </source>
</evidence>
<dbReference type="GO" id="GO:0019674">
    <property type="term" value="P:NAD+ metabolic process"/>
    <property type="evidence" value="ECO:0007669"/>
    <property type="project" value="InterPro"/>
</dbReference>
<comment type="similarity">
    <text evidence="6">Belongs to the NAD kinase family.</text>
</comment>
<dbReference type="Gene3D" id="2.60.200.30">
    <property type="entry name" value="Probable inorganic polyphosphate/atp-NAD kinase, domain 2"/>
    <property type="match status" value="1"/>
</dbReference>
<comment type="subcellular location">
    <subcellularLocation>
        <location evidence="6">Cytoplasm</location>
    </subcellularLocation>
</comment>
<comment type="caution">
    <text evidence="8">The sequence shown here is derived from an EMBL/GenBank/DDBJ whole genome shotgun (WGS) entry which is preliminary data.</text>
</comment>
<dbReference type="GO" id="GO:0046872">
    <property type="term" value="F:metal ion binding"/>
    <property type="evidence" value="ECO:0007669"/>
    <property type="project" value="UniProtKB-UniRule"/>
</dbReference>
<evidence type="ECO:0000256" key="4">
    <source>
        <dbReference type="ARBA" id="ARBA00023027"/>
    </source>
</evidence>
<dbReference type="InterPro" id="IPR017437">
    <property type="entry name" value="ATP-NAD_kinase_PpnK-typ_C"/>
</dbReference>
<feature type="active site" description="Proton acceptor" evidence="6">
    <location>
        <position position="78"/>
    </location>
</feature>
<reference evidence="8 9" key="1">
    <citation type="submission" date="2018-10" db="EMBL/GenBank/DDBJ databases">
        <title>Sequencing the genomes of 1000 actinobacteria strains.</title>
        <authorList>
            <person name="Klenk H.-P."/>
        </authorList>
    </citation>
    <scope>NUCLEOTIDE SEQUENCE [LARGE SCALE GENOMIC DNA]</scope>
    <source>
        <strain evidence="8 9">DSM 45175</strain>
    </source>
</reference>
<feature type="region of interest" description="Disordered" evidence="7">
    <location>
        <begin position="308"/>
        <end position="329"/>
    </location>
</feature>
<evidence type="ECO:0000256" key="3">
    <source>
        <dbReference type="ARBA" id="ARBA00022857"/>
    </source>
</evidence>
<feature type="binding site" evidence="6">
    <location>
        <begin position="78"/>
        <end position="79"/>
    </location>
    <ligand>
        <name>NAD(+)</name>
        <dbReference type="ChEBI" id="CHEBI:57540"/>
    </ligand>
</feature>
<dbReference type="PANTHER" id="PTHR20275">
    <property type="entry name" value="NAD KINASE"/>
    <property type="match status" value="1"/>
</dbReference>
<evidence type="ECO:0000313" key="8">
    <source>
        <dbReference type="EMBL" id="RKR85870.1"/>
    </source>
</evidence>
<dbReference type="OrthoDB" id="9774737at2"/>
<dbReference type="GO" id="GO:0051287">
    <property type="term" value="F:NAD binding"/>
    <property type="evidence" value="ECO:0007669"/>
    <property type="project" value="UniProtKB-ARBA"/>
</dbReference>
<keyword evidence="6" id="KW-0963">Cytoplasm</keyword>
<evidence type="ECO:0000256" key="6">
    <source>
        <dbReference type="HAMAP-Rule" id="MF_00361"/>
    </source>
</evidence>
<keyword evidence="2 6" id="KW-0418">Kinase</keyword>
<keyword evidence="3 6" id="KW-0521">NADP</keyword>
<feature type="binding site" evidence="6">
    <location>
        <position position="216"/>
    </location>
    <ligand>
        <name>NAD(+)</name>
        <dbReference type="ChEBI" id="CHEBI:57540"/>
    </ligand>
</feature>
<dbReference type="Pfam" id="PF20143">
    <property type="entry name" value="NAD_kinase_C"/>
    <property type="match status" value="1"/>
</dbReference>
<keyword evidence="6" id="KW-0067">ATP-binding</keyword>
<comment type="caution">
    <text evidence="6">Lacks conserved residue(s) required for the propagation of feature annotation.</text>
</comment>
<gene>
    <name evidence="6" type="primary">nadK</name>
    <name evidence="8" type="ORF">BDK92_0081</name>
</gene>
<keyword evidence="1 6" id="KW-0808">Transferase</keyword>
<dbReference type="PANTHER" id="PTHR20275:SF0">
    <property type="entry name" value="NAD KINASE"/>
    <property type="match status" value="1"/>
</dbReference>
<dbReference type="EC" id="2.7.1.23" evidence="6"/>
<proteinExistence type="inferred from homology"/>
<organism evidence="8 9">
    <name type="scientific">Micromonospora pisi</name>
    <dbReference type="NCBI Taxonomy" id="589240"/>
    <lineage>
        <taxon>Bacteria</taxon>
        <taxon>Bacillati</taxon>
        <taxon>Actinomycetota</taxon>
        <taxon>Actinomycetes</taxon>
        <taxon>Micromonosporales</taxon>
        <taxon>Micromonosporaceae</taxon>
        <taxon>Micromonospora</taxon>
    </lineage>
</organism>
<accession>A0A495JA14</accession>